<reference evidence="6 7" key="1">
    <citation type="submission" date="2017-03" db="EMBL/GenBank/DDBJ databases">
        <title>Genome analysis of strain PAMC 26577.</title>
        <authorList>
            <person name="Oh H.-M."/>
            <person name="Yang J.-A."/>
        </authorList>
    </citation>
    <scope>NUCLEOTIDE SEQUENCE [LARGE SCALE GENOMIC DNA]</scope>
    <source>
        <strain evidence="6 7">PAMC 26577</strain>
    </source>
</reference>
<dbReference type="Gene3D" id="1.50.10.150">
    <property type="entry name" value="Voltage-dependent anion channel"/>
    <property type="match status" value="1"/>
</dbReference>
<feature type="transmembrane region" description="Helical" evidence="5">
    <location>
        <begin position="103"/>
        <end position="121"/>
    </location>
</feature>
<dbReference type="Proteomes" id="UP000195221">
    <property type="component" value="Unassembled WGS sequence"/>
</dbReference>
<organism evidence="6 7">
    <name type="scientific">Caballeronia sordidicola</name>
    <name type="common">Burkholderia sordidicola</name>
    <dbReference type="NCBI Taxonomy" id="196367"/>
    <lineage>
        <taxon>Bacteria</taxon>
        <taxon>Pseudomonadati</taxon>
        <taxon>Pseudomonadota</taxon>
        <taxon>Betaproteobacteria</taxon>
        <taxon>Burkholderiales</taxon>
        <taxon>Burkholderiaceae</taxon>
        <taxon>Caballeronia</taxon>
    </lineage>
</organism>
<feature type="transmembrane region" description="Helical" evidence="5">
    <location>
        <begin position="133"/>
        <end position="158"/>
    </location>
</feature>
<dbReference type="InterPro" id="IPR052951">
    <property type="entry name" value="Tellurite_res_ion_channel"/>
</dbReference>
<evidence type="ECO:0000256" key="5">
    <source>
        <dbReference type="SAM" id="Phobius"/>
    </source>
</evidence>
<comment type="caution">
    <text evidence="6">The sequence shown here is derived from an EMBL/GenBank/DDBJ whole genome shotgun (WGS) entry which is preliminary data.</text>
</comment>
<feature type="transmembrane region" description="Helical" evidence="5">
    <location>
        <begin position="286"/>
        <end position="308"/>
    </location>
</feature>
<accession>A0A242M3H7</accession>
<feature type="transmembrane region" description="Helical" evidence="5">
    <location>
        <begin position="195"/>
        <end position="218"/>
    </location>
</feature>
<keyword evidence="2 5" id="KW-0812">Transmembrane</keyword>
<feature type="transmembrane region" description="Helical" evidence="5">
    <location>
        <begin position="224"/>
        <end position="244"/>
    </location>
</feature>
<evidence type="ECO:0000256" key="2">
    <source>
        <dbReference type="ARBA" id="ARBA00022692"/>
    </source>
</evidence>
<keyword evidence="4 5" id="KW-0472">Membrane</keyword>
<dbReference type="GO" id="GO:0005886">
    <property type="term" value="C:plasma membrane"/>
    <property type="evidence" value="ECO:0007669"/>
    <property type="project" value="TreeGrafter"/>
</dbReference>
<feature type="transmembrane region" description="Helical" evidence="5">
    <location>
        <begin position="35"/>
        <end position="56"/>
    </location>
</feature>
<dbReference type="GO" id="GO:0046583">
    <property type="term" value="F:monoatomic cation efflux transmembrane transporter activity"/>
    <property type="evidence" value="ECO:0007669"/>
    <property type="project" value="TreeGrafter"/>
</dbReference>
<evidence type="ECO:0000256" key="3">
    <source>
        <dbReference type="ARBA" id="ARBA00022989"/>
    </source>
</evidence>
<dbReference type="AlphaFoldDB" id="A0A242M3H7"/>
<evidence type="ECO:0000256" key="1">
    <source>
        <dbReference type="ARBA" id="ARBA00004141"/>
    </source>
</evidence>
<sequence>MSEDRVQMPVAFFGIVVGVLASANAWDVAVRVWRLPADFAVALSAIGIALWLFALARYSYKWLRHTREARSELLNPVQSSFAALVPVSSLLASMALLPYARTIAAVIFAMAVVAQVVFGVYSHGKLWQGSRRAALITPVIYLPTVAPNFVTATAAAAFGLPQVGMLFFGVGLFFWIAIESLVLHRATAYDSLPDALRPTLGIQIAPAVIGGIAYMSLTSGVPDIFAHMLMGYGLYQALLLVRLLPWIRGRAFTASYWSFSFGVAALPTLAMRLVERGSTGVIEWLAEVLFVAANLIVGALMVMTLKLLTRGRLMSSPASPSQILREKTSAQLARDARSY</sequence>
<dbReference type="PANTHER" id="PTHR37955">
    <property type="entry name" value="TELLURITE RESISTANCE PROTEIN TEHA"/>
    <property type="match status" value="1"/>
</dbReference>
<protein>
    <submittedName>
        <fullName evidence="6">Tellurite resistance protein TehA</fullName>
    </submittedName>
</protein>
<evidence type="ECO:0000256" key="4">
    <source>
        <dbReference type="ARBA" id="ARBA00023136"/>
    </source>
</evidence>
<dbReference type="NCBIfam" id="NF008032">
    <property type="entry name" value="PRK10764.1"/>
    <property type="match status" value="1"/>
</dbReference>
<dbReference type="EMBL" id="NBTZ01000178">
    <property type="protein sequence ID" value="OTP65600.1"/>
    <property type="molecule type" value="Genomic_DNA"/>
</dbReference>
<evidence type="ECO:0000313" key="7">
    <source>
        <dbReference type="Proteomes" id="UP000195221"/>
    </source>
</evidence>
<keyword evidence="3 5" id="KW-1133">Transmembrane helix</keyword>
<feature type="transmembrane region" description="Helical" evidence="5">
    <location>
        <begin position="256"/>
        <end position="274"/>
    </location>
</feature>
<gene>
    <name evidence="6" type="ORF">PAMC26577_39160</name>
</gene>
<dbReference type="InterPro" id="IPR038665">
    <property type="entry name" value="Voltage-dep_anion_channel_sf"/>
</dbReference>
<dbReference type="RefSeq" id="WP_086386811.1">
    <property type="nucleotide sequence ID" value="NZ_NBTZ01000178.1"/>
</dbReference>
<name>A0A242M3H7_CABSO</name>
<comment type="subcellular location">
    <subcellularLocation>
        <location evidence="1">Membrane</location>
        <topology evidence="1">Multi-pass membrane protein</topology>
    </subcellularLocation>
</comment>
<evidence type="ECO:0000313" key="6">
    <source>
        <dbReference type="EMBL" id="OTP65600.1"/>
    </source>
</evidence>
<proteinExistence type="predicted"/>
<dbReference type="InterPro" id="IPR004695">
    <property type="entry name" value="SLAC1/Mae1/Ssu1/TehA"/>
</dbReference>
<feature type="transmembrane region" description="Helical" evidence="5">
    <location>
        <begin position="164"/>
        <end position="183"/>
    </location>
</feature>
<dbReference type="Pfam" id="PF03595">
    <property type="entry name" value="SLAC1"/>
    <property type="match status" value="1"/>
</dbReference>
<dbReference type="PANTHER" id="PTHR37955:SF1">
    <property type="entry name" value="DEP DOMAIN-CONTAINING PROTEIN"/>
    <property type="match status" value="1"/>
</dbReference>